<sequence length="164" mass="18234">MKKRPVLSMEMVRRTGSLVNMTPGHALVYRFCTDVENGVQPSDEDMKAIAFALRGAMTGANMSESMDEVGRRLGLAKKQGKQLSEQSQWFEKSSRVAQYMLETIVAIEAGANPKLAESEVKRRHAAALNIGDRAMRNLINKHKDTAKLMLRATYGIEPPAGLWK</sequence>
<evidence type="ECO:0000313" key="1">
    <source>
        <dbReference type="EMBL" id="TWI58702.1"/>
    </source>
</evidence>
<protein>
    <submittedName>
        <fullName evidence="1">Uncharacterized protein</fullName>
    </submittedName>
</protein>
<dbReference type="Proteomes" id="UP000316905">
    <property type="component" value="Unassembled WGS sequence"/>
</dbReference>
<keyword evidence="2" id="KW-1185">Reference proteome</keyword>
<dbReference type="AlphaFoldDB" id="A0A562QPM4"/>
<accession>A0A562QPM4</accession>
<organism evidence="1 2">
    <name type="scientific">Pseudomonas duriflava</name>
    <dbReference type="NCBI Taxonomy" id="459528"/>
    <lineage>
        <taxon>Bacteria</taxon>
        <taxon>Pseudomonadati</taxon>
        <taxon>Pseudomonadota</taxon>
        <taxon>Gammaproteobacteria</taxon>
        <taxon>Pseudomonadales</taxon>
        <taxon>Pseudomonadaceae</taxon>
        <taxon>Pseudomonas</taxon>
    </lineage>
</organism>
<gene>
    <name evidence="1" type="ORF">IQ22_00412</name>
</gene>
<evidence type="ECO:0000313" key="2">
    <source>
        <dbReference type="Proteomes" id="UP000316905"/>
    </source>
</evidence>
<reference evidence="1 2" key="1">
    <citation type="journal article" date="2015" name="Stand. Genomic Sci.">
        <title>Genomic Encyclopedia of Bacterial and Archaeal Type Strains, Phase III: the genomes of soil and plant-associated and newly described type strains.</title>
        <authorList>
            <person name="Whitman W.B."/>
            <person name="Woyke T."/>
            <person name="Klenk H.P."/>
            <person name="Zhou Y."/>
            <person name="Lilburn T.G."/>
            <person name="Beck B.J."/>
            <person name="De Vos P."/>
            <person name="Vandamme P."/>
            <person name="Eisen J.A."/>
            <person name="Garrity G."/>
            <person name="Hugenholtz P."/>
            <person name="Kyrpides N.C."/>
        </authorList>
    </citation>
    <scope>NUCLEOTIDE SEQUENCE [LARGE SCALE GENOMIC DNA]</scope>
    <source>
        <strain evidence="1 2">CGMCC 1.6858</strain>
    </source>
</reference>
<dbReference type="RefSeq" id="WP_145137258.1">
    <property type="nucleotide sequence ID" value="NZ_VLKY01000001.1"/>
</dbReference>
<proteinExistence type="predicted"/>
<dbReference type="EMBL" id="VLKY01000001">
    <property type="protein sequence ID" value="TWI58702.1"/>
    <property type="molecule type" value="Genomic_DNA"/>
</dbReference>
<comment type="caution">
    <text evidence="1">The sequence shown here is derived from an EMBL/GenBank/DDBJ whole genome shotgun (WGS) entry which is preliminary data.</text>
</comment>
<name>A0A562QPM4_9PSED</name>